<dbReference type="Pfam" id="PF24138">
    <property type="entry name" value="TPR_TNPO3_IPO13_2nd"/>
    <property type="match status" value="1"/>
</dbReference>
<dbReference type="PANTHER" id="PTHR12363:SF53">
    <property type="entry name" value="MRNA TRANSPORT REGULATOR MTR10"/>
    <property type="match status" value="1"/>
</dbReference>
<name>A0A8H7BYP4_9FUNG</name>
<proteinExistence type="predicted"/>
<accession>A0A8H7BYP4</accession>
<dbReference type="InterPro" id="IPR001494">
    <property type="entry name" value="Importin-beta_N"/>
</dbReference>
<dbReference type="Gene3D" id="1.25.10.10">
    <property type="entry name" value="Leucine-rich Repeat Variant"/>
    <property type="match status" value="1"/>
</dbReference>
<dbReference type="OrthoDB" id="435593at2759"/>
<keyword evidence="3" id="KW-1185">Reference proteome</keyword>
<dbReference type="InterPro" id="IPR057941">
    <property type="entry name" value="TPR_TNPO3_IPO13_2nd"/>
</dbReference>
<dbReference type="PANTHER" id="PTHR12363">
    <property type="entry name" value="TRANSPORTIN 3 AND IMPORTIN 13"/>
    <property type="match status" value="1"/>
</dbReference>
<dbReference type="InterPro" id="IPR058537">
    <property type="entry name" value="TPR_TNPO3_IPO13_4th"/>
</dbReference>
<dbReference type="EMBL" id="JABAYA010000042">
    <property type="protein sequence ID" value="KAF7728159.1"/>
    <property type="molecule type" value="Genomic_DNA"/>
</dbReference>
<dbReference type="Pfam" id="PF03810">
    <property type="entry name" value="IBN_N"/>
    <property type="match status" value="1"/>
</dbReference>
<dbReference type="PROSITE" id="PS50166">
    <property type="entry name" value="IMPORTIN_B_NT"/>
    <property type="match status" value="1"/>
</dbReference>
<dbReference type="GO" id="GO:0031267">
    <property type="term" value="F:small GTPase binding"/>
    <property type="evidence" value="ECO:0007669"/>
    <property type="project" value="InterPro"/>
</dbReference>
<dbReference type="InterPro" id="IPR057942">
    <property type="entry name" value="TPR_TNPO3_IPO13_3rd"/>
</dbReference>
<keyword evidence="2" id="KW-0675">Receptor</keyword>
<protein>
    <submittedName>
        <fullName evidence="2">Nuclear import receptor</fullName>
    </submittedName>
</protein>
<gene>
    <name evidence="2" type="primary">MTR10</name>
    <name evidence="2" type="ORF">EC973_006553</name>
</gene>
<dbReference type="GO" id="GO:0006606">
    <property type="term" value="P:protein import into nucleus"/>
    <property type="evidence" value="ECO:0007669"/>
    <property type="project" value="TreeGrafter"/>
</dbReference>
<reference evidence="2" key="1">
    <citation type="submission" date="2020-01" db="EMBL/GenBank/DDBJ databases">
        <title>Genome Sequencing of Three Apophysomyces-Like Fungal Strains Confirms a Novel Fungal Genus in the Mucoromycota with divergent Burkholderia-like Endosymbiotic Bacteria.</title>
        <authorList>
            <person name="Stajich J.E."/>
            <person name="Macias A.M."/>
            <person name="Carter-House D."/>
            <person name="Lovett B."/>
            <person name="Kasson L.R."/>
            <person name="Berry K."/>
            <person name="Grigoriev I."/>
            <person name="Chang Y."/>
            <person name="Spatafora J."/>
            <person name="Kasson M.T."/>
        </authorList>
    </citation>
    <scope>NUCLEOTIDE SEQUENCE</scope>
    <source>
        <strain evidence="2">NRRL A-21654</strain>
    </source>
</reference>
<dbReference type="InterPro" id="IPR051345">
    <property type="entry name" value="Importin_beta-like_NTR"/>
</dbReference>
<dbReference type="Pfam" id="PF24140">
    <property type="entry name" value="TPR_TNPO3_IPO13_3rd"/>
    <property type="match status" value="1"/>
</dbReference>
<organism evidence="2 3">
    <name type="scientific">Apophysomyces ossiformis</name>
    <dbReference type="NCBI Taxonomy" id="679940"/>
    <lineage>
        <taxon>Eukaryota</taxon>
        <taxon>Fungi</taxon>
        <taxon>Fungi incertae sedis</taxon>
        <taxon>Mucoromycota</taxon>
        <taxon>Mucoromycotina</taxon>
        <taxon>Mucoromycetes</taxon>
        <taxon>Mucorales</taxon>
        <taxon>Mucorineae</taxon>
        <taxon>Mucoraceae</taxon>
        <taxon>Apophysomyces</taxon>
    </lineage>
</organism>
<dbReference type="SMART" id="SM00913">
    <property type="entry name" value="IBN_N"/>
    <property type="match status" value="1"/>
</dbReference>
<dbReference type="Pfam" id="PF08389">
    <property type="entry name" value="Xpo1"/>
    <property type="match status" value="1"/>
</dbReference>
<dbReference type="InterPro" id="IPR013598">
    <property type="entry name" value="Exportin-1/Importin-b-like"/>
</dbReference>
<comment type="caution">
    <text evidence="2">The sequence shown here is derived from an EMBL/GenBank/DDBJ whole genome shotgun (WGS) entry which is preliminary data.</text>
</comment>
<dbReference type="InterPro" id="IPR016024">
    <property type="entry name" value="ARM-type_fold"/>
</dbReference>
<sequence>MSAPPVAKVLEVLSTLYSSGDPQAKKDANRWLQDFQKQPDAWAVADYLIKSKDANIETRLFAAQTFRHKITYDLHDLDLDARLTLRESLVQLLWLSCSGPKVITVQLCLAVADLAIQLPDWNTVVQDIVEKFGKSPETAACLLEFLKVLPEEMSGNSRLPLSDKEYKDRSIDLIERNADEVMRLLVMYLQTSAGNVEIQENAFRCLSSWLRTGDVDIRFLGASPLLDMTFNGLEHEELFDVCADVTCEIIYETRDVSTAKPLIEKICPIFQTMLVRLKEAKEEEDTDRVRGYCRMFIEAGEAYVLLIAQHPAPFSAIMEGIAESTAYNDLDIVKMTFKFWYELTNALTTPHYENALPLFQGYFDALVDTITQHLHYPEDISEWTAEERDEFREFRHEMGDTLKDCCRVLSPQKCLIKPLTRLSALLSVPDQATWQQIEAPIFSLRAMGSEVPADENEVMPQIMEFLSKLPDHPKIRYAATLVISRYSFWTRQHPQFITYQLNFISAGFQNDEVAAASALALKHLCKDCSELLVDYVGQLHPFYINVVKSLPYSDALEVTEAVAHVLAVLPATQLQNALQQFCLPLAQDLHTIVSKDKSAILREDRMRAGDLLEQIGAFFDIIHPEIPLGQPHPCVNFINELWPVFDLCLTNYGGDENVCEQLCRAFRHCIESYKLHFVPLLPQLMERLVAGFDQHGMSVYLWVSHKLVREYAVDGTESIAPCFTLVERLSASMFTKLNVQKFADIPDVIEEYFHLVTNFLDCAPTPLVQNPLISSVFQAGLAGLSMEETKALTAVITFYRRLLGIALSVDEMITSASSTPAIGQNGARIVSLFRDVGVNFVRMLFDGLIYHYHWDMIPDVASIMKSLAQLLPAESSQWMVTVVNSFPEQYMSLQERSEFLENYMRALEEKQWTKTEPSSREEPVALYLKPSTTPAKSICDKANIGWLASDRQYWDGWTSKSMFLKVDGSYTTGNVYITEGESVCVVVLLGPIPATSVVKPEEHLGSADSVVMTAVGTTTTISIRLQQHPQQRNAYFAEVQFSHAGSYILKSLNEYRSYFWESPIYHSYRPHEFLSENKLFVKAGSRKALKECDARWQVKGSWINKTDYQEAYPLDYYGMFREAQEDHAENNRLFVADGCRMPLISVGQAAQCLDQQVIHVWGDANVRRNLKAFSSSNRWCKDDNSKCVCNDDAETTLQSYPWAVDPTIPLTLNGAWNIDTNFYFHALGSIAMKDRREEISQAVKELPEADIVLLSVGNEDIPLSRISPIEFGQAFVNLLTRVMEVYPRQTIVVRTPQYFCCSLLHHTSWNSGRSTAFATAVRNTVSHFADRVWLWDVHALGIPDHMCNNAGTSYSRRNVVQIENLLLWNVICNARQ</sequence>
<dbReference type="Pfam" id="PF24139">
    <property type="entry name" value="TPR_TNPO3_IPO13_4th"/>
    <property type="match status" value="1"/>
</dbReference>
<dbReference type="GO" id="GO:0005737">
    <property type="term" value="C:cytoplasm"/>
    <property type="evidence" value="ECO:0007669"/>
    <property type="project" value="TreeGrafter"/>
</dbReference>
<dbReference type="SUPFAM" id="SSF48371">
    <property type="entry name" value="ARM repeat"/>
    <property type="match status" value="1"/>
</dbReference>
<feature type="domain" description="Importin N-terminal" evidence="1">
    <location>
        <begin position="28"/>
        <end position="95"/>
    </location>
</feature>
<dbReference type="Proteomes" id="UP000605846">
    <property type="component" value="Unassembled WGS sequence"/>
</dbReference>
<evidence type="ECO:0000313" key="2">
    <source>
        <dbReference type="EMBL" id="KAF7728159.1"/>
    </source>
</evidence>
<evidence type="ECO:0000313" key="3">
    <source>
        <dbReference type="Proteomes" id="UP000605846"/>
    </source>
</evidence>
<evidence type="ECO:0000259" key="1">
    <source>
        <dbReference type="PROSITE" id="PS50166"/>
    </source>
</evidence>
<dbReference type="InterPro" id="IPR011989">
    <property type="entry name" value="ARM-like"/>
</dbReference>